<dbReference type="EMBL" id="JAWLVV010000039">
    <property type="protein sequence ID" value="MDV7294371.1"/>
    <property type="molecule type" value="Genomic_DNA"/>
</dbReference>
<comment type="caution">
    <text evidence="1">The sequence shown here is derived from an EMBL/GenBank/DDBJ whole genome shotgun (WGS) entry which is preliminary data.</text>
</comment>
<organism evidence="1 2">
    <name type="scientific">Mycolicibacterium fortuitum</name>
    <name type="common">Mycobacterium fortuitum</name>
    <dbReference type="NCBI Taxonomy" id="1766"/>
    <lineage>
        <taxon>Bacteria</taxon>
        <taxon>Bacillati</taxon>
        <taxon>Actinomycetota</taxon>
        <taxon>Actinomycetes</taxon>
        <taxon>Mycobacteriales</taxon>
        <taxon>Mycobacteriaceae</taxon>
        <taxon>Mycolicibacterium</taxon>
    </lineage>
</organism>
<evidence type="ECO:0000313" key="1">
    <source>
        <dbReference type="EMBL" id="MDV7294371.1"/>
    </source>
</evidence>
<dbReference type="RefSeq" id="WP_317722593.1">
    <property type="nucleotide sequence ID" value="NZ_JAWLVK010000038.1"/>
</dbReference>
<name>A0AAE5AFG5_MYCFO</name>
<dbReference type="Proteomes" id="UP001186041">
    <property type="component" value="Unassembled WGS sequence"/>
</dbReference>
<sequence>MTANDDASDIDWDEVFKAGPGAVWVLPDMELIPAEPEIPMPAEIEETAAVYDAQIESVFSMLGIPIGTGIVASATRAVWAQISAAVMAHRRDYIAASGAHTELDYYRQETDTMPTFPARPRTVAVIARTQDRAAEIADILGIDRPWVFGAKDGHTFEGLRAARVLIDADSATTIDPRFLQTAHATALKTGGRVHFVTVRDFR</sequence>
<accession>A0AAE5AFG5</accession>
<evidence type="ECO:0000313" key="2">
    <source>
        <dbReference type="Proteomes" id="UP001186041"/>
    </source>
</evidence>
<gene>
    <name evidence="1" type="ORF">R4485_29875</name>
</gene>
<proteinExistence type="predicted"/>
<protein>
    <submittedName>
        <fullName evidence="1">Uncharacterized protein</fullName>
    </submittedName>
</protein>
<dbReference type="AlphaFoldDB" id="A0AAE5AFG5"/>
<reference evidence="1" key="1">
    <citation type="submission" date="2023-10" db="EMBL/GenBank/DDBJ databases">
        <title>Mycolicibacterium fortuitum clinical isolates causing pulmonary infections in humans.</title>
        <authorList>
            <person name="Mejia-Ponce P.M."/>
            <person name="Zenteno-Cuevas R."/>
            <person name="Licona-Cassani C."/>
        </authorList>
    </citation>
    <scope>NUCLEOTIDE SEQUENCE</scope>
    <source>
        <strain evidence="1">M8</strain>
    </source>
</reference>